<feature type="active site" description="Proton donor" evidence="8 9">
    <location>
        <position position="105"/>
    </location>
</feature>
<dbReference type="PANTHER" id="PTHR21272">
    <property type="entry name" value="CATABOLIC 3-DEHYDROQUINASE"/>
    <property type="match status" value="1"/>
</dbReference>
<organism evidence="11 12">
    <name type="scientific">Ruicaihuangia caeni</name>
    <dbReference type="NCBI Taxonomy" id="3042517"/>
    <lineage>
        <taxon>Bacteria</taxon>
        <taxon>Bacillati</taxon>
        <taxon>Actinomycetota</taxon>
        <taxon>Actinomycetes</taxon>
        <taxon>Micrococcales</taxon>
        <taxon>Microbacteriaceae</taxon>
        <taxon>Ruicaihuangia</taxon>
    </lineage>
</organism>
<dbReference type="NCBIfam" id="TIGR01088">
    <property type="entry name" value="aroQ"/>
    <property type="match status" value="1"/>
</dbReference>
<dbReference type="GO" id="GO:0008652">
    <property type="term" value="P:amino acid biosynthetic process"/>
    <property type="evidence" value="ECO:0007669"/>
    <property type="project" value="UniProtKB-KW"/>
</dbReference>
<dbReference type="InterPro" id="IPR001874">
    <property type="entry name" value="DHquinase_II"/>
</dbReference>
<name>A0AAW6TAR0_9MICO</name>
<dbReference type="GO" id="GO:0009423">
    <property type="term" value="P:chorismate biosynthetic process"/>
    <property type="evidence" value="ECO:0007669"/>
    <property type="project" value="UniProtKB-UniRule"/>
</dbReference>
<protein>
    <recommendedName>
        <fullName evidence="5 8">3-dehydroquinate dehydratase</fullName>
        <shortName evidence="8">3-dehydroquinase</shortName>
        <ecNumber evidence="5 8">4.2.1.10</ecNumber>
    </recommendedName>
    <alternativeName>
        <fullName evidence="8">Type II DHQase</fullName>
    </alternativeName>
</protein>
<keyword evidence="7 8" id="KW-0456">Lyase</keyword>
<evidence type="ECO:0000313" key="11">
    <source>
        <dbReference type="EMBL" id="MDI2098415.1"/>
    </source>
</evidence>
<dbReference type="InterPro" id="IPR036441">
    <property type="entry name" value="DHquinase_II_sf"/>
</dbReference>
<sequence>MTAASNRTVLVLNGPNLNLLGKREPHIYGSTTLTDVEQRLHALADELGLTVEFRQSNWEGQIIDWIQEARERGTGILINPAGFTSTSIAILDALLASERPIVEVHVTNIHKREEFRHMSYVSKAADAVIAGAGPHGYELGLRHLDTLLGNAQPSA</sequence>
<comment type="subunit">
    <text evidence="4 8">Homododecamer.</text>
</comment>
<comment type="similarity">
    <text evidence="3 8">Belongs to the type-II 3-dehydroquinase family.</text>
</comment>
<dbReference type="PROSITE" id="PS01029">
    <property type="entry name" value="DEHYDROQUINASE_II"/>
    <property type="match status" value="1"/>
</dbReference>
<evidence type="ECO:0000256" key="4">
    <source>
        <dbReference type="ARBA" id="ARBA00011193"/>
    </source>
</evidence>
<evidence type="ECO:0000256" key="5">
    <source>
        <dbReference type="ARBA" id="ARBA00012060"/>
    </source>
</evidence>
<accession>A0AAW6TAR0</accession>
<gene>
    <name evidence="8 11" type="primary">aroQ</name>
    <name evidence="11" type="ORF">QF206_05480</name>
</gene>
<dbReference type="SUPFAM" id="SSF52304">
    <property type="entry name" value="Type II 3-dehydroquinate dehydratase"/>
    <property type="match status" value="1"/>
</dbReference>
<dbReference type="NCBIfam" id="NF003806">
    <property type="entry name" value="PRK05395.1-3"/>
    <property type="match status" value="1"/>
</dbReference>
<dbReference type="GO" id="GO:0019631">
    <property type="term" value="P:quinate catabolic process"/>
    <property type="evidence" value="ECO:0007669"/>
    <property type="project" value="TreeGrafter"/>
</dbReference>
<dbReference type="Gene3D" id="3.40.50.9100">
    <property type="entry name" value="Dehydroquinase, class II"/>
    <property type="match status" value="1"/>
</dbReference>
<comment type="caution">
    <text evidence="11">The sequence shown here is derived from an EMBL/GenBank/DDBJ whole genome shotgun (WGS) entry which is preliminary data.</text>
</comment>
<evidence type="ECO:0000256" key="10">
    <source>
        <dbReference type="PIRSR" id="PIRSR001399-3"/>
    </source>
</evidence>
<evidence type="ECO:0000313" key="12">
    <source>
        <dbReference type="Proteomes" id="UP001321506"/>
    </source>
</evidence>
<feature type="binding site" evidence="8">
    <location>
        <position position="92"/>
    </location>
    <ligand>
        <name>substrate</name>
    </ligand>
</feature>
<dbReference type="RefSeq" id="WP_281488209.1">
    <property type="nucleotide sequence ID" value="NZ_JASATX010000002.1"/>
</dbReference>
<dbReference type="AlphaFoldDB" id="A0AAW6TAR0"/>
<evidence type="ECO:0000256" key="6">
    <source>
        <dbReference type="ARBA" id="ARBA00023141"/>
    </source>
</evidence>
<proteinExistence type="inferred from homology"/>
<dbReference type="HAMAP" id="MF_00169">
    <property type="entry name" value="AroQ"/>
    <property type="match status" value="1"/>
</dbReference>
<dbReference type="InterPro" id="IPR018509">
    <property type="entry name" value="DHquinase_II_CS"/>
</dbReference>
<comment type="catalytic activity">
    <reaction evidence="1 8">
        <text>3-dehydroquinate = 3-dehydroshikimate + H2O</text>
        <dbReference type="Rhea" id="RHEA:21096"/>
        <dbReference type="ChEBI" id="CHEBI:15377"/>
        <dbReference type="ChEBI" id="CHEBI:16630"/>
        <dbReference type="ChEBI" id="CHEBI:32364"/>
        <dbReference type="EC" id="4.2.1.10"/>
    </reaction>
</comment>
<dbReference type="EMBL" id="JASATX010000002">
    <property type="protein sequence ID" value="MDI2098415.1"/>
    <property type="molecule type" value="Genomic_DNA"/>
</dbReference>
<evidence type="ECO:0000256" key="3">
    <source>
        <dbReference type="ARBA" id="ARBA00011037"/>
    </source>
</evidence>
<dbReference type="Pfam" id="PF01220">
    <property type="entry name" value="DHquinase_II"/>
    <property type="match status" value="1"/>
</dbReference>
<evidence type="ECO:0000256" key="9">
    <source>
        <dbReference type="PIRSR" id="PIRSR001399-1"/>
    </source>
</evidence>
<dbReference type="CDD" id="cd00466">
    <property type="entry name" value="DHQase_II"/>
    <property type="match status" value="1"/>
</dbReference>
<feature type="active site" description="Proton acceptor" evidence="8 9">
    <location>
        <position position="28"/>
    </location>
</feature>
<feature type="binding site" evidence="8">
    <location>
        <begin position="106"/>
        <end position="107"/>
    </location>
    <ligand>
        <name>substrate</name>
    </ligand>
</feature>
<keyword evidence="6 8" id="KW-0057">Aromatic amino acid biosynthesis</keyword>
<dbReference type="NCBIfam" id="NF003807">
    <property type="entry name" value="PRK05395.1-4"/>
    <property type="match status" value="1"/>
</dbReference>
<comment type="caution">
    <text evidence="8">Lacks conserved residue(s) required for the propagation of feature annotation.</text>
</comment>
<feature type="binding site" evidence="8">
    <location>
        <position position="79"/>
    </location>
    <ligand>
        <name>substrate</name>
    </ligand>
</feature>
<dbReference type="PIRSF" id="PIRSF001399">
    <property type="entry name" value="DHquinase_II"/>
    <property type="match status" value="1"/>
</dbReference>
<keyword evidence="8" id="KW-0028">Amino-acid biosynthesis</keyword>
<evidence type="ECO:0000256" key="1">
    <source>
        <dbReference type="ARBA" id="ARBA00001864"/>
    </source>
</evidence>
<evidence type="ECO:0000256" key="2">
    <source>
        <dbReference type="ARBA" id="ARBA00004902"/>
    </source>
</evidence>
<dbReference type="NCBIfam" id="NF003805">
    <property type="entry name" value="PRK05395.1-2"/>
    <property type="match status" value="1"/>
</dbReference>
<reference evidence="11 12" key="1">
    <citation type="submission" date="2023-04" db="EMBL/GenBank/DDBJ databases">
        <title>Klugiella caeni sp. nov. isolated from the sludge of biochemical tank.</title>
        <authorList>
            <person name="Geng K."/>
        </authorList>
    </citation>
    <scope>NUCLEOTIDE SEQUENCE [LARGE SCALE GENOMIC DNA]</scope>
    <source>
        <strain evidence="11 12">YN-L-19</strain>
    </source>
</reference>
<evidence type="ECO:0000256" key="8">
    <source>
        <dbReference type="HAMAP-Rule" id="MF_00169"/>
    </source>
</evidence>
<dbReference type="Proteomes" id="UP001321506">
    <property type="component" value="Unassembled WGS sequence"/>
</dbReference>
<keyword evidence="12" id="KW-1185">Reference proteome</keyword>
<dbReference type="EC" id="4.2.1.10" evidence="5 8"/>
<dbReference type="GO" id="GO:0009073">
    <property type="term" value="P:aromatic amino acid family biosynthetic process"/>
    <property type="evidence" value="ECO:0007669"/>
    <property type="project" value="UniProtKB-KW"/>
</dbReference>
<dbReference type="GO" id="GO:0003855">
    <property type="term" value="F:3-dehydroquinate dehydratase activity"/>
    <property type="evidence" value="ECO:0007669"/>
    <property type="project" value="UniProtKB-UniRule"/>
</dbReference>
<comment type="pathway">
    <text evidence="2 8">Metabolic intermediate biosynthesis; chorismate biosynthesis; chorismate from D-erythrose 4-phosphate and phosphoenolpyruvate: step 3/7.</text>
</comment>
<feature type="site" description="Transition state stabilizer" evidence="8 10">
    <location>
        <position position="23"/>
    </location>
</feature>
<feature type="binding site" evidence="8">
    <location>
        <position position="116"/>
    </location>
    <ligand>
        <name>substrate</name>
    </ligand>
</feature>
<evidence type="ECO:0000256" key="7">
    <source>
        <dbReference type="ARBA" id="ARBA00023239"/>
    </source>
</evidence>
<dbReference type="PANTHER" id="PTHR21272:SF3">
    <property type="entry name" value="CATABOLIC 3-DEHYDROQUINASE"/>
    <property type="match status" value="1"/>
</dbReference>
<comment type="function">
    <text evidence="8">Catalyzes a trans-dehydration via an enolate intermediate.</text>
</comment>